<reference evidence="2 3" key="1">
    <citation type="submission" date="2023-10" db="EMBL/GenBank/DDBJ databases">
        <title>Bacteria for the degradation of biodegradable plastic PBAT(Polybutylene adipate terephthalate).</title>
        <authorList>
            <person name="Weon H.-Y."/>
            <person name="Yeon J."/>
        </authorList>
    </citation>
    <scope>NUCLEOTIDE SEQUENCE [LARGE SCALE GENOMIC DNA]</scope>
    <source>
        <strain evidence="2 3">SBD 7-3</strain>
    </source>
</reference>
<evidence type="ECO:0000313" key="3">
    <source>
        <dbReference type="Proteomes" id="UP001303946"/>
    </source>
</evidence>
<organism evidence="2 3">
    <name type="scientific">Piscinibacter gummiphilus</name>
    <dbReference type="NCBI Taxonomy" id="946333"/>
    <lineage>
        <taxon>Bacteria</taxon>
        <taxon>Pseudomonadati</taxon>
        <taxon>Pseudomonadota</taxon>
        <taxon>Betaproteobacteria</taxon>
        <taxon>Burkholderiales</taxon>
        <taxon>Sphaerotilaceae</taxon>
        <taxon>Piscinibacter</taxon>
    </lineage>
</organism>
<evidence type="ECO:0000313" key="2">
    <source>
        <dbReference type="EMBL" id="WOB07961.1"/>
    </source>
</evidence>
<dbReference type="SUPFAM" id="SSF54427">
    <property type="entry name" value="NTF2-like"/>
    <property type="match status" value="1"/>
</dbReference>
<dbReference type="EMBL" id="CP136336">
    <property type="protein sequence ID" value="WOB07961.1"/>
    <property type="molecule type" value="Genomic_DNA"/>
</dbReference>
<dbReference type="InterPro" id="IPR037401">
    <property type="entry name" value="SnoaL-like"/>
</dbReference>
<gene>
    <name evidence="2" type="ORF">RXV79_24040</name>
</gene>
<dbReference type="RefSeq" id="WP_316700612.1">
    <property type="nucleotide sequence ID" value="NZ_CP136336.1"/>
</dbReference>
<dbReference type="Pfam" id="PF12680">
    <property type="entry name" value="SnoaL_2"/>
    <property type="match status" value="1"/>
</dbReference>
<protein>
    <submittedName>
        <fullName evidence="2">Nuclear transport factor 2 family protein</fullName>
    </submittedName>
</protein>
<evidence type="ECO:0000259" key="1">
    <source>
        <dbReference type="Pfam" id="PF12680"/>
    </source>
</evidence>
<accession>A0ABZ0CXS6</accession>
<feature type="domain" description="SnoaL-like" evidence="1">
    <location>
        <begin position="14"/>
        <end position="114"/>
    </location>
</feature>
<sequence length="122" mass="13262">MNDFAPGSTGDVLHRFNQAFLDHTPEVLPALIADRCRIERIQATAEGEWIEGGAACRALWQAQAADRGGQFRLEGTTVLGDVGLVFWTYAHGPGLSQHSRGLNVMRVQNGQVVEGRGYAKKA</sequence>
<dbReference type="InterPro" id="IPR032710">
    <property type="entry name" value="NTF2-like_dom_sf"/>
</dbReference>
<dbReference type="Proteomes" id="UP001303946">
    <property type="component" value="Chromosome"/>
</dbReference>
<dbReference type="Gene3D" id="3.10.450.50">
    <property type="match status" value="1"/>
</dbReference>
<keyword evidence="3" id="KW-1185">Reference proteome</keyword>
<proteinExistence type="predicted"/>
<name>A0ABZ0CXS6_9BURK</name>